<dbReference type="InterPro" id="IPR004864">
    <property type="entry name" value="LEA_2"/>
</dbReference>
<keyword evidence="8" id="KW-1185">Reference proteome</keyword>
<keyword evidence="2 5" id="KW-0812">Transmembrane</keyword>
<evidence type="ECO:0000259" key="6">
    <source>
        <dbReference type="Pfam" id="PF03168"/>
    </source>
</evidence>
<sequence>MSQPGGDHQAQKQVPLNGAYYGPPIPPQPFPAHRRRRRATSFVLLLTQIIIAFVVAAGIAALVLWLVYRPTKMKVYVDKAALTQFNLTTNINNNNVLQYNLTLEMTLRNPNRRIGIYYDRLEAAAYYRGKRLRSTYLPTFYQGHKNTTRLFPAFAGGDFIPLSGSDVRRFERERSEGYFDVEVRIKARIRFKVGSVKTRRYRPDFECDLKLPLVVNGAQPGFTFSGRTKCDVDF</sequence>
<dbReference type="InterPro" id="IPR044839">
    <property type="entry name" value="NDR1-like"/>
</dbReference>
<protein>
    <recommendedName>
        <fullName evidence="6">Late embryogenesis abundant protein LEA-2 subgroup domain-containing protein</fullName>
    </recommendedName>
</protein>
<dbReference type="Proteomes" id="UP000825729">
    <property type="component" value="Unassembled WGS sequence"/>
</dbReference>
<evidence type="ECO:0000256" key="1">
    <source>
        <dbReference type="ARBA" id="ARBA00004167"/>
    </source>
</evidence>
<name>A0AAV7F5H5_ARIFI</name>
<proteinExistence type="predicted"/>
<dbReference type="GO" id="GO:0009506">
    <property type="term" value="C:plasmodesma"/>
    <property type="evidence" value="ECO:0007669"/>
    <property type="project" value="TreeGrafter"/>
</dbReference>
<keyword evidence="3 5" id="KW-1133">Transmembrane helix</keyword>
<feature type="domain" description="Late embryogenesis abundant protein LEA-2 subgroup" evidence="6">
    <location>
        <begin position="106"/>
        <end position="203"/>
    </location>
</feature>
<dbReference type="Pfam" id="PF03168">
    <property type="entry name" value="LEA_2"/>
    <property type="match status" value="1"/>
</dbReference>
<reference evidence="7 8" key="1">
    <citation type="submission" date="2021-07" db="EMBL/GenBank/DDBJ databases">
        <title>The Aristolochia fimbriata genome: insights into angiosperm evolution, floral development and chemical biosynthesis.</title>
        <authorList>
            <person name="Jiao Y."/>
        </authorList>
    </citation>
    <scope>NUCLEOTIDE SEQUENCE [LARGE SCALE GENOMIC DNA]</scope>
    <source>
        <strain evidence="7">IBCAS-2021</strain>
        <tissue evidence="7">Leaf</tissue>
    </source>
</reference>
<evidence type="ECO:0000256" key="3">
    <source>
        <dbReference type="ARBA" id="ARBA00022989"/>
    </source>
</evidence>
<evidence type="ECO:0000256" key="4">
    <source>
        <dbReference type="ARBA" id="ARBA00023136"/>
    </source>
</evidence>
<gene>
    <name evidence="7" type="ORF">H6P81_007946</name>
</gene>
<comment type="subcellular location">
    <subcellularLocation>
        <location evidence="1">Membrane</location>
        <topology evidence="1">Single-pass membrane protein</topology>
    </subcellularLocation>
</comment>
<organism evidence="7 8">
    <name type="scientific">Aristolochia fimbriata</name>
    <name type="common">White veined hardy Dutchman's pipe vine</name>
    <dbReference type="NCBI Taxonomy" id="158543"/>
    <lineage>
        <taxon>Eukaryota</taxon>
        <taxon>Viridiplantae</taxon>
        <taxon>Streptophyta</taxon>
        <taxon>Embryophyta</taxon>
        <taxon>Tracheophyta</taxon>
        <taxon>Spermatophyta</taxon>
        <taxon>Magnoliopsida</taxon>
        <taxon>Magnoliidae</taxon>
        <taxon>Piperales</taxon>
        <taxon>Aristolochiaceae</taxon>
        <taxon>Aristolochia</taxon>
    </lineage>
</organism>
<evidence type="ECO:0000313" key="8">
    <source>
        <dbReference type="Proteomes" id="UP000825729"/>
    </source>
</evidence>
<evidence type="ECO:0000256" key="2">
    <source>
        <dbReference type="ARBA" id="ARBA00022692"/>
    </source>
</evidence>
<dbReference type="EMBL" id="JAINDJ010000003">
    <property type="protein sequence ID" value="KAG9455042.1"/>
    <property type="molecule type" value="Genomic_DNA"/>
</dbReference>
<evidence type="ECO:0000256" key="5">
    <source>
        <dbReference type="SAM" id="Phobius"/>
    </source>
</evidence>
<dbReference type="GO" id="GO:0005886">
    <property type="term" value="C:plasma membrane"/>
    <property type="evidence" value="ECO:0007669"/>
    <property type="project" value="TreeGrafter"/>
</dbReference>
<dbReference type="PANTHER" id="PTHR31415:SF4">
    <property type="entry name" value="NDR1_HIN1-LIKE PROTEIN 3"/>
    <property type="match status" value="1"/>
</dbReference>
<accession>A0AAV7F5H5</accession>
<keyword evidence="4 5" id="KW-0472">Membrane</keyword>
<evidence type="ECO:0000313" key="7">
    <source>
        <dbReference type="EMBL" id="KAG9455042.1"/>
    </source>
</evidence>
<dbReference type="AlphaFoldDB" id="A0AAV7F5H5"/>
<comment type="caution">
    <text evidence="7">The sequence shown here is derived from an EMBL/GenBank/DDBJ whole genome shotgun (WGS) entry which is preliminary data.</text>
</comment>
<dbReference type="GO" id="GO:0098542">
    <property type="term" value="P:defense response to other organism"/>
    <property type="evidence" value="ECO:0007669"/>
    <property type="project" value="InterPro"/>
</dbReference>
<feature type="transmembrane region" description="Helical" evidence="5">
    <location>
        <begin position="42"/>
        <end position="68"/>
    </location>
</feature>
<dbReference type="PANTHER" id="PTHR31415">
    <property type="entry name" value="OS05G0367900 PROTEIN"/>
    <property type="match status" value="1"/>
</dbReference>